<organism evidence="4 5">
    <name type="scientific">Eruca vesicaria subsp. sativa</name>
    <name type="common">Garden rocket</name>
    <name type="synonym">Eruca sativa</name>
    <dbReference type="NCBI Taxonomy" id="29727"/>
    <lineage>
        <taxon>Eukaryota</taxon>
        <taxon>Viridiplantae</taxon>
        <taxon>Streptophyta</taxon>
        <taxon>Embryophyta</taxon>
        <taxon>Tracheophyta</taxon>
        <taxon>Spermatophyta</taxon>
        <taxon>Magnoliopsida</taxon>
        <taxon>eudicotyledons</taxon>
        <taxon>Gunneridae</taxon>
        <taxon>Pentapetalae</taxon>
        <taxon>rosids</taxon>
        <taxon>malvids</taxon>
        <taxon>Brassicales</taxon>
        <taxon>Brassicaceae</taxon>
        <taxon>Brassiceae</taxon>
        <taxon>Eruca</taxon>
    </lineage>
</organism>
<reference evidence="4 5" key="1">
    <citation type="submission" date="2022-03" db="EMBL/GenBank/DDBJ databases">
        <authorList>
            <person name="Macdonald S."/>
            <person name="Ahmed S."/>
            <person name="Newling K."/>
        </authorList>
    </citation>
    <scope>NUCLEOTIDE SEQUENCE [LARGE SCALE GENOMIC DNA]</scope>
</reference>
<gene>
    <name evidence="4" type="ORF">ERUC_LOCUS1611</name>
</gene>
<feature type="transmembrane region" description="Helical" evidence="2">
    <location>
        <begin position="6"/>
        <end position="29"/>
    </location>
</feature>
<evidence type="ECO:0000313" key="5">
    <source>
        <dbReference type="Proteomes" id="UP001642260"/>
    </source>
</evidence>
<dbReference type="InterPro" id="IPR013083">
    <property type="entry name" value="Znf_RING/FYVE/PHD"/>
</dbReference>
<dbReference type="Pfam" id="PF13639">
    <property type="entry name" value="zf-RING_2"/>
    <property type="match status" value="1"/>
</dbReference>
<dbReference type="PANTHER" id="PTHR45676">
    <property type="entry name" value="RING-H2 FINGER PROTEIN ATL51-RELATED"/>
    <property type="match status" value="1"/>
</dbReference>
<dbReference type="AlphaFoldDB" id="A0ABC8IZ41"/>
<evidence type="ECO:0000259" key="3">
    <source>
        <dbReference type="PROSITE" id="PS50089"/>
    </source>
</evidence>
<name>A0ABC8IZ41_ERUVS</name>
<keyword evidence="1" id="KW-0862">Zinc</keyword>
<feature type="domain" description="RING-type" evidence="3">
    <location>
        <begin position="83"/>
        <end position="125"/>
    </location>
</feature>
<keyword evidence="2" id="KW-0812">Transmembrane</keyword>
<dbReference type="Proteomes" id="UP001642260">
    <property type="component" value="Unassembled WGS sequence"/>
</dbReference>
<evidence type="ECO:0000256" key="2">
    <source>
        <dbReference type="SAM" id="Phobius"/>
    </source>
</evidence>
<keyword evidence="2" id="KW-0472">Membrane</keyword>
<evidence type="ECO:0000313" key="4">
    <source>
        <dbReference type="EMBL" id="CAH8293307.1"/>
    </source>
</evidence>
<keyword evidence="5" id="KW-1185">Reference proteome</keyword>
<dbReference type="SUPFAM" id="SSF57850">
    <property type="entry name" value="RING/U-box"/>
    <property type="match status" value="1"/>
</dbReference>
<keyword evidence="1" id="KW-0479">Metal-binding</keyword>
<proteinExistence type="predicted"/>
<dbReference type="PANTHER" id="PTHR45676:SF41">
    <property type="entry name" value="RING-H2 FINGER PROTEIN ATL66"/>
    <property type="match status" value="1"/>
</dbReference>
<dbReference type="CDD" id="cd16461">
    <property type="entry name" value="RING-H2_EL5-like"/>
    <property type="match status" value="1"/>
</dbReference>
<keyword evidence="1" id="KW-0863">Zinc-finger</keyword>
<dbReference type="PROSITE" id="PS50089">
    <property type="entry name" value="ZF_RING_2"/>
    <property type="match status" value="1"/>
</dbReference>
<dbReference type="EMBL" id="CAKOAT010048488">
    <property type="protein sequence ID" value="CAH8293307.1"/>
    <property type="molecule type" value="Genomic_DNA"/>
</dbReference>
<dbReference type="InterPro" id="IPR001841">
    <property type="entry name" value="Znf_RING"/>
</dbReference>
<dbReference type="SMART" id="SM00184">
    <property type="entry name" value="RING"/>
    <property type="match status" value="1"/>
</dbReference>
<sequence length="142" mass="15428">MSYLIHLGVVLAFAAISFGILSLVVMCIIKCSNNDIDDNHDYGRSNEHVTVTIDESTGINPSILRSISIVDFNSQDFKDGIQCVVCLSELADGDKARVLPSCNHWFHADCIESWFQSHTTCPVCRKIVGLVQGGAGPELGSN</sequence>
<keyword evidence="2" id="KW-1133">Transmembrane helix</keyword>
<accession>A0ABC8IZ41</accession>
<dbReference type="GO" id="GO:0008270">
    <property type="term" value="F:zinc ion binding"/>
    <property type="evidence" value="ECO:0007669"/>
    <property type="project" value="UniProtKB-KW"/>
</dbReference>
<comment type="caution">
    <text evidence="4">The sequence shown here is derived from an EMBL/GenBank/DDBJ whole genome shotgun (WGS) entry which is preliminary data.</text>
</comment>
<dbReference type="Gene3D" id="3.30.40.10">
    <property type="entry name" value="Zinc/RING finger domain, C3HC4 (zinc finger)"/>
    <property type="match status" value="1"/>
</dbReference>
<protein>
    <recommendedName>
        <fullName evidence="3">RING-type domain-containing protein</fullName>
    </recommendedName>
</protein>
<evidence type="ECO:0000256" key="1">
    <source>
        <dbReference type="PROSITE-ProRule" id="PRU00175"/>
    </source>
</evidence>